<dbReference type="Proteomes" id="UP000284706">
    <property type="component" value="Unassembled WGS sequence"/>
</dbReference>
<gene>
    <name evidence="2" type="ORF">CVT26_014656</name>
</gene>
<dbReference type="InParanoid" id="A0A409W3J9"/>
<dbReference type="AlphaFoldDB" id="A0A409W3J9"/>
<evidence type="ECO:0000313" key="2">
    <source>
        <dbReference type="EMBL" id="PPQ73038.1"/>
    </source>
</evidence>
<organism evidence="2 3">
    <name type="scientific">Gymnopilus dilepis</name>
    <dbReference type="NCBI Taxonomy" id="231916"/>
    <lineage>
        <taxon>Eukaryota</taxon>
        <taxon>Fungi</taxon>
        <taxon>Dikarya</taxon>
        <taxon>Basidiomycota</taxon>
        <taxon>Agaricomycotina</taxon>
        <taxon>Agaricomycetes</taxon>
        <taxon>Agaricomycetidae</taxon>
        <taxon>Agaricales</taxon>
        <taxon>Agaricineae</taxon>
        <taxon>Hymenogastraceae</taxon>
        <taxon>Gymnopilus</taxon>
    </lineage>
</organism>
<comment type="caution">
    <text evidence="2">The sequence shown here is derived from an EMBL/GenBank/DDBJ whole genome shotgun (WGS) entry which is preliminary data.</text>
</comment>
<keyword evidence="3" id="KW-1185">Reference proteome</keyword>
<reference evidence="2 3" key="1">
    <citation type="journal article" date="2018" name="Evol. Lett.">
        <title>Horizontal gene cluster transfer increased hallucinogenic mushroom diversity.</title>
        <authorList>
            <person name="Reynolds H.T."/>
            <person name="Vijayakumar V."/>
            <person name="Gluck-Thaler E."/>
            <person name="Korotkin H.B."/>
            <person name="Matheny P.B."/>
            <person name="Slot J.C."/>
        </authorList>
    </citation>
    <scope>NUCLEOTIDE SEQUENCE [LARGE SCALE GENOMIC DNA]</scope>
    <source>
        <strain evidence="2 3">SRW20</strain>
    </source>
</reference>
<name>A0A409W3J9_9AGAR</name>
<feature type="region of interest" description="Disordered" evidence="1">
    <location>
        <begin position="401"/>
        <end position="422"/>
    </location>
</feature>
<evidence type="ECO:0000313" key="3">
    <source>
        <dbReference type="Proteomes" id="UP000284706"/>
    </source>
</evidence>
<evidence type="ECO:0000256" key="1">
    <source>
        <dbReference type="SAM" id="MobiDB-lite"/>
    </source>
</evidence>
<protein>
    <submittedName>
        <fullName evidence="2">Uncharacterized protein</fullName>
    </submittedName>
</protein>
<proteinExistence type="predicted"/>
<dbReference type="EMBL" id="NHYE01005426">
    <property type="protein sequence ID" value="PPQ73038.1"/>
    <property type="molecule type" value="Genomic_DNA"/>
</dbReference>
<accession>A0A409W3J9</accession>
<sequence length="422" mass="47193">MTLLFDAILDDRRVCASFHPTTVKSLVSADFVKAHHLKGDAEGRHLFRVFVNVSDVPAKPNYFECWNLVFEVADQLENAEIELGLEWFKLFYNACERRPVEGVITLESHLEHKDLLPLIGVHLCGMRYIYGLICDSATPNFLFKRTDLRIEFALHGLSTPFFDLESWKPVDMRREAFLSHLLFGFCAAGCTTLCQHLSDFCRSVSTPPAVLIATALSDAASSADYPLPAFKFICEKIYGFSCPANHQRKSLLRQLQTYADKLHYLPAAFFSEIHTTSSGDFHIVGVILNAIEDFRKRDLQNVAVAHGLETSQTAEGLRNAISFHMTSAACATCIPSSTITPHGSHHPIRCPPDIFPRNNYVPRGCLDMYLEFKRIQVAAARSKSIMMRGDSCLKVNAVEDTTDVDTDDDPSESDDDGDICSD</sequence>